<dbReference type="GO" id="GO:0016301">
    <property type="term" value="F:kinase activity"/>
    <property type="evidence" value="ECO:0007669"/>
    <property type="project" value="UniProtKB-KW"/>
</dbReference>
<name>A0A934I2T7_9CLOT</name>
<dbReference type="RefSeq" id="WP_211143401.1">
    <property type="nucleotide sequence ID" value="NZ_JAEEGB010000017.1"/>
</dbReference>
<protein>
    <submittedName>
        <fullName evidence="5">GHKL domain-containing protein</fullName>
    </submittedName>
</protein>
<feature type="transmembrane region" description="Helical" evidence="3">
    <location>
        <begin position="146"/>
        <end position="168"/>
    </location>
</feature>
<feature type="transmembrane region" description="Helical" evidence="3">
    <location>
        <begin position="81"/>
        <end position="104"/>
    </location>
</feature>
<gene>
    <name evidence="5" type="ORF">I6U51_14965</name>
</gene>
<dbReference type="AlphaFoldDB" id="A0A934I2T7"/>
<evidence type="ECO:0000313" key="6">
    <source>
        <dbReference type="Proteomes" id="UP000622687"/>
    </source>
</evidence>
<proteinExistence type="predicted"/>
<keyword evidence="3" id="KW-0812">Transmembrane</keyword>
<keyword evidence="2" id="KW-0902">Two-component regulatory system</keyword>
<dbReference type="GO" id="GO:0000160">
    <property type="term" value="P:phosphorelay signal transduction system"/>
    <property type="evidence" value="ECO:0007669"/>
    <property type="project" value="UniProtKB-KW"/>
</dbReference>
<evidence type="ECO:0000256" key="1">
    <source>
        <dbReference type="ARBA" id="ARBA00022777"/>
    </source>
</evidence>
<evidence type="ECO:0000256" key="3">
    <source>
        <dbReference type="SAM" id="Phobius"/>
    </source>
</evidence>
<keyword evidence="1" id="KW-0808">Transferase</keyword>
<dbReference type="Gene3D" id="1.10.287.130">
    <property type="match status" value="1"/>
</dbReference>
<dbReference type="InterPro" id="IPR036890">
    <property type="entry name" value="HATPase_C_sf"/>
</dbReference>
<dbReference type="PANTHER" id="PTHR40448:SF1">
    <property type="entry name" value="TWO-COMPONENT SENSOR HISTIDINE KINASE"/>
    <property type="match status" value="1"/>
</dbReference>
<dbReference type="Gene3D" id="3.30.565.10">
    <property type="entry name" value="Histidine kinase-like ATPase, C-terminal domain"/>
    <property type="match status" value="1"/>
</dbReference>
<keyword evidence="1" id="KW-0418">Kinase</keyword>
<keyword evidence="3" id="KW-1133">Transmembrane helix</keyword>
<organism evidence="5 6">
    <name type="scientific">Clostridium aciditolerans</name>
    <dbReference type="NCBI Taxonomy" id="339861"/>
    <lineage>
        <taxon>Bacteria</taxon>
        <taxon>Bacillati</taxon>
        <taxon>Bacillota</taxon>
        <taxon>Clostridia</taxon>
        <taxon>Eubacteriales</taxon>
        <taxon>Clostridiaceae</taxon>
        <taxon>Clostridium</taxon>
    </lineage>
</organism>
<dbReference type="PROSITE" id="PS50109">
    <property type="entry name" value="HIS_KIN"/>
    <property type="match status" value="1"/>
</dbReference>
<dbReference type="InterPro" id="IPR003594">
    <property type="entry name" value="HATPase_dom"/>
</dbReference>
<evidence type="ECO:0000313" key="5">
    <source>
        <dbReference type="EMBL" id="MBI6873986.1"/>
    </source>
</evidence>
<feature type="transmembrane region" description="Helical" evidence="3">
    <location>
        <begin position="58"/>
        <end position="74"/>
    </location>
</feature>
<feature type="domain" description="Histidine kinase" evidence="4">
    <location>
        <begin position="230"/>
        <end position="418"/>
    </location>
</feature>
<accession>A0A934I2T7</accession>
<dbReference type="InterPro" id="IPR005467">
    <property type="entry name" value="His_kinase_dom"/>
</dbReference>
<feature type="transmembrane region" description="Helical" evidence="3">
    <location>
        <begin position="110"/>
        <end position="134"/>
    </location>
</feature>
<reference evidence="5" key="1">
    <citation type="submission" date="2020-12" db="EMBL/GenBank/DDBJ databases">
        <title>Clostridium thailandense sp. nov., a novel acetogenic bacterium isolated from peat land soil in Thailand.</title>
        <authorList>
            <person name="Chaikitkaew S."/>
            <person name="Birkeland N.K."/>
        </authorList>
    </citation>
    <scope>NUCLEOTIDE SEQUENCE</scope>
    <source>
        <strain evidence="5">DSM 17425</strain>
    </source>
</reference>
<comment type="caution">
    <text evidence="5">The sequence shown here is derived from an EMBL/GenBank/DDBJ whole genome shotgun (WGS) entry which is preliminary data.</text>
</comment>
<evidence type="ECO:0000259" key="4">
    <source>
        <dbReference type="PROSITE" id="PS50109"/>
    </source>
</evidence>
<keyword evidence="3" id="KW-0472">Membrane</keyword>
<dbReference type="EMBL" id="JAEEGB010000017">
    <property type="protein sequence ID" value="MBI6873986.1"/>
    <property type="molecule type" value="Genomic_DNA"/>
</dbReference>
<evidence type="ECO:0000256" key="2">
    <source>
        <dbReference type="ARBA" id="ARBA00023012"/>
    </source>
</evidence>
<dbReference type="GO" id="GO:0042802">
    <property type="term" value="F:identical protein binding"/>
    <property type="evidence" value="ECO:0007669"/>
    <property type="project" value="TreeGrafter"/>
</dbReference>
<dbReference type="PANTHER" id="PTHR40448">
    <property type="entry name" value="TWO-COMPONENT SENSOR HISTIDINE KINASE"/>
    <property type="match status" value="1"/>
</dbReference>
<feature type="transmembrane region" description="Helical" evidence="3">
    <location>
        <begin position="180"/>
        <end position="202"/>
    </location>
</feature>
<dbReference type="Pfam" id="PF02518">
    <property type="entry name" value="HATPase_c"/>
    <property type="match status" value="1"/>
</dbReference>
<dbReference type="Proteomes" id="UP000622687">
    <property type="component" value="Unassembled WGS sequence"/>
</dbReference>
<dbReference type="SMART" id="SM00387">
    <property type="entry name" value="HATPase_c"/>
    <property type="match status" value="1"/>
</dbReference>
<sequence>MEIVTDFINTFIELNAFMILWCKFSLKTEDMLLKNIAIALISSVVMSTTYPIHSNCTIILSYITTVGLISFFYKEKFLKSLLGFCITLILIIILQLILIYVLGFLISAKYVGSCIFDISIQSIILLISVSIYYFAPNKKIYNIVEINFKIVFYIIINFIGYILVYKIVWEYNKNLILNNIIMFTSMLIIIFTLNLILCYNILKINEEKKLIEIHNKYSPIIENIIEETRRKQHDFKNHLNTINGIVQVAKEEELKESLTTYIKSLSYFTKNIEDIIYVDNLILRAIIYSKLCEAEKKHIIFSYFVNNDLLKWRIKDYELSDIVTNLLNNAFEAVENSSEKTVVLNIFKDGNKNIIELKNSGSSINPKNIKHIFNRGFSTKSGKNRGYGLYNVKKIVESSDGAIQLSFDDSYICFRILL</sequence>
<keyword evidence="6" id="KW-1185">Reference proteome</keyword>
<dbReference type="SUPFAM" id="SSF55874">
    <property type="entry name" value="ATPase domain of HSP90 chaperone/DNA topoisomerase II/histidine kinase"/>
    <property type="match status" value="1"/>
</dbReference>